<feature type="chain" id="PRO_5019034908" description="Beta-lactamase-related domain-containing protein" evidence="1">
    <location>
        <begin position="37"/>
        <end position="560"/>
    </location>
</feature>
<sequence>MFWRKNMTTYYHLIKKLVAVSSILMASAMLFQPAKANNAEGALDGLWRGKLEVQPGVALVVGIDVQGETVTLDSPNQGLWGHALSAVTIADGTLTFSAKDLQAEFTGTINGDVIAGTFTQGRARSLTLQRLSNADLERLKFEGGYAGDLIINGAPQLPLQVNVAVIADSYYASLDSPAQQSYGIPLTNFHIDTETMRFESPMIKASYTGNGEGPGLYSGKFVQGLERKLTLKKLGAAEERVEVPKPKMGEHGGAVAVITPTGVTQKFFADHNAQTTYEIGSVTKTMVAYLLAKSSVEETTNLEQKLKHFFPAAPSSITLEQLATHTSGVPRLPADLFSDANPTDPYAHYNLALLEQALPTVQLGHAGADAQSYEYSNFGYGLLAEALAKAHETNFNQLLTSQLFRPLGMSSSSMALAQIPADETQSAALADGHDVLGQVVAPWHFQALAGAGAVRSTLPDMITYVQAMMTMSAEQQRVAQQLFAPRFSMGDCCQQALGWILKQDANAQWFAWHNGQTAGFGAYVGFYLDGSRGIVVLNNQSVINNEYAEQLLTGTTQLHE</sequence>
<dbReference type="AlphaFoldDB" id="A0A432XKE6"/>
<organism evidence="3 4">
    <name type="scientific">Pseudidiomarina donghaiensis</name>
    <dbReference type="NCBI Taxonomy" id="519452"/>
    <lineage>
        <taxon>Bacteria</taxon>
        <taxon>Pseudomonadati</taxon>
        <taxon>Pseudomonadota</taxon>
        <taxon>Gammaproteobacteria</taxon>
        <taxon>Alteromonadales</taxon>
        <taxon>Idiomarinaceae</taxon>
        <taxon>Pseudidiomarina</taxon>
    </lineage>
</organism>
<reference evidence="4" key="1">
    <citation type="journal article" date="2018" name="Front. Microbiol.">
        <title>Genome-Based Analysis Reveals the Taxonomy and Diversity of the Family Idiomarinaceae.</title>
        <authorList>
            <person name="Liu Y."/>
            <person name="Lai Q."/>
            <person name="Shao Z."/>
        </authorList>
    </citation>
    <scope>NUCLEOTIDE SEQUENCE [LARGE SCALE GENOMIC DNA]</scope>
    <source>
        <strain evidence="4">908033</strain>
    </source>
</reference>
<dbReference type="InterPro" id="IPR012338">
    <property type="entry name" value="Beta-lactam/transpept-like"/>
</dbReference>
<dbReference type="PANTHER" id="PTHR46825">
    <property type="entry name" value="D-ALANYL-D-ALANINE-CARBOXYPEPTIDASE/ENDOPEPTIDASE AMPH"/>
    <property type="match status" value="1"/>
</dbReference>
<dbReference type="Proteomes" id="UP000286985">
    <property type="component" value="Unassembled WGS sequence"/>
</dbReference>
<comment type="caution">
    <text evidence="3">The sequence shown here is derived from an EMBL/GenBank/DDBJ whole genome shotgun (WGS) entry which is preliminary data.</text>
</comment>
<keyword evidence="1" id="KW-0732">Signal</keyword>
<dbReference type="SUPFAM" id="SSF56601">
    <property type="entry name" value="beta-lactamase/transpeptidase-like"/>
    <property type="match status" value="1"/>
</dbReference>
<dbReference type="InterPro" id="IPR050491">
    <property type="entry name" value="AmpC-like"/>
</dbReference>
<keyword evidence="4" id="KW-1185">Reference proteome</keyword>
<dbReference type="STRING" id="519452.SAMN04488139_0307"/>
<name>A0A432XKE6_9GAMM</name>
<evidence type="ECO:0000259" key="2">
    <source>
        <dbReference type="Pfam" id="PF00144"/>
    </source>
</evidence>
<evidence type="ECO:0000313" key="3">
    <source>
        <dbReference type="EMBL" id="RUO49096.1"/>
    </source>
</evidence>
<evidence type="ECO:0000256" key="1">
    <source>
        <dbReference type="SAM" id="SignalP"/>
    </source>
</evidence>
<dbReference type="InterPro" id="IPR001466">
    <property type="entry name" value="Beta-lactam-related"/>
</dbReference>
<feature type="signal peptide" evidence="1">
    <location>
        <begin position="1"/>
        <end position="36"/>
    </location>
</feature>
<evidence type="ECO:0000313" key="4">
    <source>
        <dbReference type="Proteomes" id="UP000286985"/>
    </source>
</evidence>
<dbReference type="Gene3D" id="3.40.710.10">
    <property type="entry name" value="DD-peptidase/beta-lactamase superfamily"/>
    <property type="match status" value="1"/>
</dbReference>
<accession>A0A432XKE6</accession>
<protein>
    <recommendedName>
        <fullName evidence="2">Beta-lactamase-related domain-containing protein</fullName>
    </recommendedName>
</protein>
<dbReference type="OrthoDB" id="119951at2"/>
<proteinExistence type="predicted"/>
<dbReference type="EMBL" id="PIPU01000001">
    <property type="protein sequence ID" value="RUO49096.1"/>
    <property type="molecule type" value="Genomic_DNA"/>
</dbReference>
<dbReference type="Pfam" id="PF00144">
    <property type="entry name" value="Beta-lactamase"/>
    <property type="match status" value="1"/>
</dbReference>
<feature type="domain" description="Beta-lactamase-related" evidence="2">
    <location>
        <begin position="247"/>
        <end position="542"/>
    </location>
</feature>
<gene>
    <name evidence="3" type="ORF">CWE24_00865</name>
</gene>
<dbReference type="PANTHER" id="PTHR46825:SF8">
    <property type="entry name" value="BETA-LACTAMASE-RELATED"/>
    <property type="match status" value="1"/>
</dbReference>